<gene>
    <name evidence="1" type="ORF">SE17_12510</name>
</gene>
<organism evidence="1 2">
    <name type="scientific">Kouleothrix aurantiaca</name>
    <dbReference type="NCBI Taxonomy" id="186479"/>
    <lineage>
        <taxon>Bacteria</taxon>
        <taxon>Bacillati</taxon>
        <taxon>Chloroflexota</taxon>
        <taxon>Chloroflexia</taxon>
        <taxon>Chloroflexales</taxon>
        <taxon>Roseiflexineae</taxon>
        <taxon>Roseiflexaceae</taxon>
        <taxon>Kouleothrix</taxon>
    </lineage>
</organism>
<dbReference type="PATRIC" id="fig|186479.3.peg.7954"/>
<comment type="caution">
    <text evidence="1">The sequence shown here is derived from an EMBL/GenBank/DDBJ whole genome shotgun (WGS) entry which is preliminary data.</text>
</comment>
<name>A0A0P9F8N1_9CHLR</name>
<evidence type="ECO:0000313" key="2">
    <source>
        <dbReference type="Proteomes" id="UP000050509"/>
    </source>
</evidence>
<dbReference type="EMBL" id="LJCR01000386">
    <property type="protein sequence ID" value="KPV52942.1"/>
    <property type="molecule type" value="Genomic_DNA"/>
</dbReference>
<sequence>MANVTLGPVALRASAAAMMKCMVGLHSWHAAQGLHGQESAVTLYRSLCQYVMGRPDTLELNTLAADIVVRLGTLQREQHAHLPAPEAYAQRIRAFVRNHDDRARLEHTASQLDAWLHGLAASAYGRLAARALELLAELGASLPGAQPFRDAYVTIAPPGQASTGQYVPWLAAVAVQIDTILRGPFPELEFVETLLHEQVHAVIHERMGDGGEHYQRLPWLNELTAITLSQYALGRAYADMRGLPDLANVPGALRISRAQQEWGDLASAVLRATREPLVGWRAWQIIFARGAYARRNFAHRELLPAILAEAGWPASFPFHYGTHSVDCRDDWVG</sequence>
<accession>A0A0P9F8N1</accession>
<dbReference type="AlphaFoldDB" id="A0A0P9F8N1"/>
<keyword evidence="2" id="KW-1185">Reference proteome</keyword>
<proteinExistence type="predicted"/>
<protein>
    <submittedName>
        <fullName evidence="1">Uncharacterized protein</fullName>
    </submittedName>
</protein>
<dbReference type="Proteomes" id="UP000050509">
    <property type="component" value="Unassembled WGS sequence"/>
</dbReference>
<evidence type="ECO:0000313" key="1">
    <source>
        <dbReference type="EMBL" id="KPV52942.1"/>
    </source>
</evidence>
<reference evidence="1 2" key="1">
    <citation type="submission" date="2015-09" db="EMBL/GenBank/DDBJ databases">
        <title>Draft genome sequence of Kouleothrix aurantiaca JCM 19913.</title>
        <authorList>
            <person name="Hemp J."/>
        </authorList>
    </citation>
    <scope>NUCLEOTIDE SEQUENCE [LARGE SCALE GENOMIC DNA]</scope>
    <source>
        <strain evidence="1 2">COM-B</strain>
    </source>
</reference>